<protein>
    <recommendedName>
        <fullName evidence="3">Alginate lyase 2 domain-containing protein</fullName>
    </recommendedName>
</protein>
<dbReference type="InterPro" id="IPR014895">
    <property type="entry name" value="Alginate_lyase_2"/>
</dbReference>
<dbReference type="eggNOG" id="COG2931">
    <property type="taxonomic scope" value="Bacteria"/>
</dbReference>
<gene>
    <name evidence="4" type="ORF">VEZ01S_20_00640</name>
</gene>
<evidence type="ECO:0000259" key="3">
    <source>
        <dbReference type="Pfam" id="PF08787"/>
    </source>
</evidence>
<keyword evidence="5" id="KW-1185">Reference proteome</keyword>
<comment type="caution">
    <text evidence="4">The sequence shown here is derived from an EMBL/GenBank/DDBJ whole genome shotgun (WGS) entry which is preliminary data.</text>
</comment>
<feature type="region of interest" description="Disordered" evidence="1">
    <location>
        <begin position="25"/>
        <end position="57"/>
    </location>
</feature>
<evidence type="ECO:0000313" key="5">
    <source>
        <dbReference type="Proteomes" id="UP000016562"/>
    </source>
</evidence>
<proteinExistence type="predicted"/>
<dbReference type="InterPro" id="IPR013320">
    <property type="entry name" value="ConA-like_dom_sf"/>
</dbReference>
<feature type="chain" id="PRO_5004640117" description="Alginate lyase 2 domain-containing protein" evidence="2">
    <location>
        <begin position="19"/>
        <end position="337"/>
    </location>
</feature>
<dbReference type="PROSITE" id="PS51257">
    <property type="entry name" value="PROKAR_LIPOPROTEIN"/>
    <property type="match status" value="1"/>
</dbReference>
<evidence type="ECO:0000256" key="1">
    <source>
        <dbReference type="SAM" id="MobiDB-lite"/>
    </source>
</evidence>
<dbReference type="Proteomes" id="UP000016562">
    <property type="component" value="Unassembled WGS sequence"/>
</dbReference>
<reference evidence="4 5" key="1">
    <citation type="submission" date="2013-09" db="EMBL/GenBank/DDBJ databases">
        <title>Whole genome shotgun sequence of Vibrio ezurae NBRC 102218.</title>
        <authorList>
            <person name="Yoshida I."/>
            <person name="Hosoyama A."/>
            <person name="Numata M."/>
            <person name="Hashimoto M."/>
            <person name="Hosoyama Y."/>
            <person name="Tsuchikane K."/>
            <person name="Noguchi M."/>
            <person name="Hirakata S."/>
            <person name="Ichikawa N."/>
            <person name="Ohji S."/>
            <person name="Yamazoe A."/>
            <person name="Fujita N."/>
        </authorList>
    </citation>
    <scope>NUCLEOTIDE SEQUENCE [LARGE SCALE GENOMIC DNA]</scope>
    <source>
        <strain evidence="4 5">NBRC 102218</strain>
    </source>
</reference>
<feature type="signal peptide" evidence="2">
    <location>
        <begin position="1"/>
        <end position="18"/>
    </location>
</feature>
<sequence>MKKLTYAIAPLFLAIALAGCGGSDSSSNSNQGGADSGNGGADIGNGGSDNGDNGQVEQNVGWDINQWKLTLPISYAYYKEQHGGGNLEDSDKAAELIPADCSGRNELTTDTSLPYFHIDKNNRTHFIVDLGDYGITTTTNSNYARSELRELYKYSSSDRCSSTDQNWAVNDSTNHKLSATLNIEKYPNSNVIGRDPKVVIGQVHGYDIKQALIKLQWEGPNKPIRAIMNNTFLPNNQECSHCKSFSVDLGTAKSATDWSYQIEVNDTGVVLDAAGEKKSFAWGQAIEKTGYSLDPNWKNSSNKFYFKAGIYPQVSPSQSYGEQVFDVSFSKIAIEHK</sequence>
<dbReference type="RefSeq" id="WP_021713501.1">
    <property type="nucleotide sequence ID" value="NZ_BATM01000020.1"/>
</dbReference>
<organism evidence="4 5">
    <name type="scientific">Vibrio ezurae NBRC 102218</name>
    <dbReference type="NCBI Taxonomy" id="1219080"/>
    <lineage>
        <taxon>Bacteria</taxon>
        <taxon>Pseudomonadati</taxon>
        <taxon>Pseudomonadota</taxon>
        <taxon>Gammaproteobacteria</taxon>
        <taxon>Vibrionales</taxon>
        <taxon>Vibrionaceae</taxon>
        <taxon>Vibrio</taxon>
    </lineage>
</organism>
<dbReference type="AlphaFoldDB" id="U3B2W6"/>
<dbReference type="OrthoDB" id="5860115at2"/>
<feature type="compositionally biased region" description="Gly residues" evidence="1">
    <location>
        <begin position="34"/>
        <end position="49"/>
    </location>
</feature>
<dbReference type="STRING" id="1219080.VEZ01S_20_00640"/>
<keyword evidence="2" id="KW-0732">Signal</keyword>
<evidence type="ECO:0000313" key="4">
    <source>
        <dbReference type="EMBL" id="GAD79792.1"/>
    </source>
</evidence>
<dbReference type="Gene3D" id="2.60.120.200">
    <property type="match status" value="1"/>
</dbReference>
<accession>U3B2W6</accession>
<name>U3B2W6_9VIBR</name>
<feature type="domain" description="Alginate lyase 2" evidence="3">
    <location>
        <begin position="62"/>
        <end position="336"/>
    </location>
</feature>
<dbReference type="EMBL" id="BATM01000020">
    <property type="protein sequence ID" value="GAD79792.1"/>
    <property type="molecule type" value="Genomic_DNA"/>
</dbReference>
<dbReference type="Pfam" id="PF08787">
    <property type="entry name" value="Alginate_lyase2"/>
    <property type="match status" value="1"/>
</dbReference>
<evidence type="ECO:0000256" key="2">
    <source>
        <dbReference type="SAM" id="SignalP"/>
    </source>
</evidence>
<dbReference type="SUPFAM" id="SSF49899">
    <property type="entry name" value="Concanavalin A-like lectins/glucanases"/>
    <property type="match status" value="1"/>
</dbReference>